<gene>
    <name evidence="1" type="ORF">EC973_002754</name>
</gene>
<comment type="caution">
    <text evidence="1">The sequence shown here is derived from an EMBL/GenBank/DDBJ whole genome shotgun (WGS) entry which is preliminary data.</text>
</comment>
<evidence type="ECO:0000313" key="1">
    <source>
        <dbReference type="EMBL" id="KAF7730146.1"/>
    </source>
</evidence>
<name>A0A8H7BY59_9FUNG</name>
<evidence type="ECO:0000313" key="2">
    <source>
        <dbReference type="Proteomes" id="UP000605846"/>
    </source>
</evidence>
<keyword evidence="2" id="KW-1185">Reference proteome</keyword>
<proteinExistence type="predicted"/>
<reference evidence="1" key="1">
    <citation type="submission" date="2020-01" db="EMBL/GenBank/DDBJ databases">
        <title>Genome Sequencing of Three Apophysomyces-Like Fungal Strains Confirms a Novel Fungal Genus in the Mucoromycota with divergent Burkholderia-like Endosymbiotic Bacteria.</title>
        <authorList>
            <person name="Stajich J.E."/>
            <person name="Macias A.M."/>
            <person name="Carter-House D."/>
            <person name="Lovett B."/>
            <person name="Kasson L.R."/>
            <person name="Berry K."/>
            <person name="Grigoriev I."/>
            <person name="Chang Y."/>
            <person name="Spatafora J."/>
            <person name="Kasson M.T."/>
        </authorList>
    </citation>
    <scope>NUCLEOTIDE SEQUENCE</scope>
    <source>
        <strain evidence="1">NRRL A-21654</strain>
    </source>
</reference>
<dbReference type="AlphaFoldDB" id="A0A8H7BY59"/>
<dbReference type="Proteomes" id="UP000605846">
    <property type="component" value="Unassembled WGS sequence"/>
</dbReference>
<dbReference type="OrthoDB" id="2209230at2759"/>
<dbReference type="EMBL" id="JABAYA010000018">
    <property type="protein sequence ID" value="KAF7730146.1"/>
    <property type="molecule type" value="Genomic_DNA"/>
</dbReference>
<protein>
    <submittedName>
        <fullName evidence="1">Uncharacterized protein</fullName>
    </submittedName>
</protein>
<organism evidence="1 2">
    <name type="scientific">Apophysomyces ossiformis</name>
    <dbReference type="NCBI Taxonomy" id="679940"/>
    <lineage>
        <taxon>Eukaryota</taxon>
        <taxon>Fungi</taxon>
        <taxon>Fungi incertae sedis</taxon>
        <taxon>Mucoromycota</taxon>
        <taxon>Mucoromycotina</taxon>
        <taxon>Mucoromycetes</taxon>
        <taxon>Mucorales</taxon>
        <taxon>Mucorineae</taxon>
        <taxon>Mucoraceae</taxon>
        <taxon>Apophysomyces</taxon>
    </lineage>
</organism>
<accession>A0A8H7BY59</accession>
<sequence length="149" mass="17194">MYDLRIHKVDRDDAVIQLLLLRKQVSKEEYRIIKSFATLIRLLPIEGISNTILEQELINRFITPAPNPLFDPEHDNLFRWVAAMNEEIKNSSTIIVNYERPDACISVLDGSNLGVTRRFSEAKCHSQVGNKYLLAKDLVRLGIFAKKFH</sequence>